<evidence type="ECO:0000256" key="1">
    <source>
        <dbReference type="SAM" id="MobiDB-lite"/>
    </source>
</evidence>
<reference evidence="2 3" key="1">
    <citation type="submission" date="2020-09" db="EMBL/GenBank/DDBJ databases">
        <title>De no assembly of potato wild relative species, Solanum commersonii.</title>
        <authorList>
            <person name="Cho K."/>
        </authorList>
    </citation>
    <scope>NUCLEOTIDE SEQUENCE [LARGE SCALE GENOMIC DNA]</scope>
    <source>
        <strain evidence="2">LZ3.2</strain>
        <tissue evidence="2">Leaf</tissue>
    </source>
</reference>
<protein>
    <submittedName>
        <fullName evidence="2">Uncharacterized protein</fullName>
    </submittedName>
</protein>
<accession>A0A9J5XFM5</accession>
<name>A0A9J5XFM5_SOLCO</name>
<evidence type="ECO:0000313" key="3">
    <source>
        <dbReference type="Proteomes" id="UP000824120"/>
    </source>
</evidence>
<feature type="region of interest" description="Disordered" evidence="1">
    <location>
        <begin position="40"/>
        <end position="68"/>
    </location>
</feature>
<evidence type="ECO:0000313" key="2">
    <source>
        <dbReference type="EMBL" id="KAG5586044.1"/>
    </source>
</evidence>
<gene>
    <name evidence="2" type="ORF">H5410_046478</name>
</gene>
<dbReference type="Proteomes" id="UP000824120">
    <property type="component" value="Chromosome 9"/>
</dbReference>
<dbReference type="AlphaFoldDB" id="A0A9J5XFM5"/>
<keyword evidence="3" id="KW-1185">Reference proteome</keyword>
<proteinExistence type="predicted"/>
<dbReference type="EMBL" id="JACXVP010000009">
    <property type="protein sequence ID" value="KAG5586044.1"/>
    <property type="molecule type" value="Genomic_DNA"/>
</dbReference>
<sequence>MLEETVDAVDEDLTEIEASMIDVTIQASMANTHFVVSSGVGPSGVTQSTEARGQTDTPGTDTQTDGATAETRSPFYLSLYLSFFILNSGYYVSCI</sequence>
<organism evidence="2 3">
    <name type="scientific">Solanum commersonii</name>
    <name type="common">Commerson's wild potato</name>
    <name type="synonym">Commerson's nightshade</name>
    <dbReference type="NCBI Taxonomy" id="4109"/>
    <lineage>
        <taxon>Eukaryota</taxon>
        <taxon>Viridiplantae</taxon>
        <taxon>Streptophyta</taxon>
        <taxon>Embryophyta</taxon>
        <taxon>Tracheophyta</taxon>
        <taxon>Spermatophyta</taxon>
        <taxon>Magnoliopsida</taxon>
        <taxon>eudicotyledons</taxon>
        <taxon>Gunneridae</taxon>
        <taxon>Pentapetalae</taxon>
        <taxon>asterids</taxon>
        <taxon>lamiids</taxon>
        <taxon>Solanales</taxon>
        <taxon>Solanaceae</taxon>
        <taxon>Solanoideae</taxon>
        <taxon>Solaneae</taxon>
        <taxon>Solanum</taxon>
    </lineage>
</organism>
<feature type="compositionally biased region" description="Low complexity" evidence="1">
    <location>
        <begin position="54"/>
        <end position="68"/>
    </location>
</feature>
<comment type="caution">
    <text evidence="2">The sequence shown here is derived from an EMBL/GenBank/DDBJ whole genome shotgun (WGS) entry which is preliminary data.</text>
</comment>